<dbReference type="Proteomes" id="UP000070188">
    <property type="component" value="Unassembled WGS sequence"/>
</dbReference>
<evidence type="ECO:0000256" key="1">
    <source>
        <dbReference type="SAM" id="MobiDB-lite"/>
    </source>
</evidence>
<dbReference type="PANTHER" id="PTHR28139">
    <property type="entry name" value="UPF0768 PROTEIN YBL029C-A"/>
    <property type="match status" value="1"/>
</dbReference>
<feature type="compositionally biased region" description="Pro residues" evidence="1">
    <location>
        <begin position="81"/>
        <end position="99"/>
    </location>
</feature>
<reference evidence="3" key="1">
    <citation type="submission" date="2015-04" db="EMBL/GenBank/DDBJ databases">
        <title>Physiological reanalysis, assessment of diazotrophy, and genome sequences of multiple isolates of Streptomyces thermoautotrophicus.</title>
        <authorList>
            <person name="MacKellar D.C."/>
            <person name="Lieber L."/>
            <person name="Norman J."/>
            <person name="Bolger A."/>
            <person name="Tobin C."/>
            <person name="Murray J.W."/>
            <person name="Chang R."/>
            <person name="Ford T."/>
            <person name="Nguyen P.Q."/>
            <person name="Woodward J."/>
            <person name="Permingeat H."/>
            <person name="Joshi N.S."/>
            <person name="Silver P.A."/>
            <person name="Usadel B."/>
            <person name="Rutherford A.W."/>
            <person name="Friesen M."/>
            <person name="Prell J."/>
        </authorList>
    </citation>
    <scope>NUCLEOTIDE SEQUENCE [LARGE SCALE GENOMIC DNA]</scope>
    <source>
        <strain evidence="3">H1</strain>
    </source>
</reference>
<evidence type="ECO:0000313" key="2">
    <source>
        <dbReference type="EMBL" id="KWX01067.1"/>
    </source>
</evidence>
<protein>
    <recommendedName>
        <fullName evidence="4">Zinc-ribbon 15 domain-containing protein</fullName>
    </recommendedName>
</protein>
<dbReference type="PANTHER" id="PTHR28139:SF1">
    <property type="entry name" value="UPF0768 PROTEIN YBL029C-A"/>
    <property type="match status" value="1"/>
</dbReference>
<feature type="region of interest" description="Disordered" evidence="1">
    <location>
        <begin position="78"/>
        <end position="99"/>
    </location>
</feature>
<accession>A0A132MT73</accession>
<keyword evidence="3" id="KW-1185">Reference proteome</keyword>
<sequence>MIIIWGFKRYVERLAIVTLVCAGCQNPAAHGLCRLVTKFTLFFVPLFPVRTQHLLECTFCGATSRVPKDQLAGFLAQAQPPAAPQSPPTPPVPGGLPQL</sequence>
<proteinExistence type="predicted"/>
<comment type="caution">
    <text evidence="2">The sequence shown here is derived from an EMBL/GenBank/DDBJ whole genome shotgun (WGS) entry which is preliminary data.</text>
</comment>
<evidence type="ECO:0008006" key="4">
    <source>
        <dbReference type="Google" id="ProtNLM"/>
    </source>
</evidence>
<dbReference type="EMBL" id="LAXD01000001">
    <property type="protein sequence ID" value="KWX01067.1"/>
    <property type="molecule type" value="Genomic_DNA"/>
</dbReference>
<gene>
    <name evidence="2" type="ORF">LI90_2095</name>
</gene>
<name>A0A132MT73_9ACTN</name>
<dbReference type="PATRIC" id="fig|1469144.10.peg.2273"/>
<organism evidence="2 3">
    <name type="scientific">Carbonactinospora thermoautotrophica</name>
    <dbReference type="NCBI Taxonomy" id="1469144"/>
    <lineage>
        <taxon>Bacteria</taxon>
        <taxon>Bacillati</taxon>
        <taxon>Actinomycetota</taxon>
        <taxon>Actinomycetes</taxon>
        <taxon>Kitasatosporales</taxon>
        <taxon>Carbonactinosporaceae</taxon>
        <taxon>Carbonactinospora</taxon>
    </lineage>
</organism>
<evidence type="ECO:0000313" key="3">
    <source>
        <dbReference type="Proteomes" id="UP000070188"/>
    </source>
</evidence>
<dbReference type="AlphaFoldDB" id="A0A132MT73"/>